<sequence>MRCCIFRGLDRGSESCCAASSTDTQVVFSFYSNHLHPFTPVYTTRGMQSVPLT</sequence>
<organism evidence="1 2">
    <name type="scientific">Elsinoe ampelina</name>
    <dbReference type="NCBI Taxonomy" id="302913"/>
    <lineage>
        <taxon>Eukaryota</taxon>
        <taxon>Fungi</taxon>
        <taxon>Dikarya</taxon>
        <taxon>Ascomycota</taxon>
        <taxon>Pezizomycotina</taxon>
        <taxon>Dothideomycetes</taxon>
        <taxon>Dothideomycetidae</taxon>
        <taxon>Myriangiales</taxon>
        <taxon>Elsinoaceae</taxon>
        <taxon>Elsinoe</taxon>
    </lineage>
</organism>
<gene>
    <name evidence="1" type="ORF">BDZ85DRAFT_261600</name>
</gene>
<name>A0A6A6GCW4_9PEZI</name>
<proteinExistence type="predicted"/>
<protein>
    <submittedName>
        <fullName evidence="1">Uncharacterized protein</fullName>
    </submittedName>
</protein>
<evidence type="ECO:0000313" key="2">
    <source>
        <dbReference type="Proteomes" id="UP000799538"/>
    </source>
</evidence>
<dbReference type="Proteomes" id="UP000799538">
    <property type="component" value="Unassembled WGS sequence"/>
</dbReference>
<evidence type="ECO:0000313" key="1">
    <source>
        <dbReference type="EMBL" id="KAF2223449.1"/>
    </source>
</evidence>
<reference evidence="2" key="1">
    <citation type="journal article" date="2020" name="Stud. Mycol.">
        <title>101 Dothideomycetes genomes: A test case for predicting lifestyles and emergence of pathogens.</title>
        <authorList>
            <person name="Haridas S."/>
            <person name="Albert R."/>
            <person name="Binder M."/>
            <person name="Bloem J."/>
            <person name="LaButti K."/>
            <person name="Salamov A."/>
            <person name="Andreopoulos B."/>
            <person name="Baker S."/>
            <person name="Barry K."/>
            <person name="Bills G."/>
            <person name="Bluhm B."/>
            <person name="Cannon C."/>
            <person name="Castanera R."/>
            <person name="Culley D."/>
            <person name="Daum C."/>
            <person name="Ezra D."/>
            <person name="Gonzalez J."/>
            <person name="Henrissat B."/>
            <person name="Kuo A."/>
            <person name="Liang C."/>
            <person name="Lipzen A."/>
            <person name="Lutzoni F."/>
            <person name="Magnuson J."/>
            <person name="Mondo S."/>
            <person name="Nolan M."/>
            <person name="Ohm R."/>
            <person name="Pangilinan J."/>
            <person name="Park H.-J."/>
            <person name="Ramirez L."/>
            <person name="Alfaro M."/>
            <person name="Sun H."/>
            <person name="Tritt A."/>
            <person name="Yoshinaga Y."/>
            <person name="Zwiers L.-H."/>
            <person name="Turgeon B."/>
            <person name="Goodwin S."/>
            <person name="Spatafora J."/>
            <person name="Crous P."/>
            <person name="Grigoriev I."/>
        </authorList>
    </citation>
    <scope>NUCLEOTIDE SEQUENCE [LARGE SCALE GENOMIC DNA]</scope>
    <source>
        <strain evidence="2">CECT 20119</strain>
    </source>
</reference>
<dbReference type="EMBL" id="ML992506">
    <property type="protein sequence ID" value="KAF2223449.1"/>
    <property type="molecule type" value="Genomic_DNA"/>
</dbReference>
<dbReference type="AlphaFoldDB" id="A0A6A6GCW4"/>
<accession>A0A6A6GCW4</accession>
<keyword evidence="2" id="KW-1185">Reference proteome</keyword>